<name>A0A856M722_9CYAN</name>
<dbReference type="InterPro" id="IPR011051">
    <property type="entry name" value="RmlC_Cupin_sf"/>
</dbReference>
<dbReference type="KEGG" id="bsen:DP114_00160"/>
<dbReference type="RefSeq" id="WP_171975147.1">
    <property type="nucleotide sequence ID" value="NZ_CAWOXK010000001.1"/>
</dbReference>
<dbReference type="Proteomes" id="UP000503129">
    <property type="component" value="Chromosome"/>
</dbReference>
<gene>
    <name evidence="1" type="ORF">DP114_00160</name>
</gene>
<keyword evidence="2" id="KW-1185">Reference proteome</keyword>
<evidence type="ECO:0000313" key="1">
    <source>
        <dbReference type="EMBL" id="QDL06532.1"/>
    </source>
</evidence>
<reference evidence="1 2" key="1">
    <citation type="submission" date="2018-06" db="EMBL/GenBank/DDBJ databases">
        <title>Comparative genomics of Brasilonema spp. strains.</title>
        <authorList>
            <person name="Alvarenga D.O."/>
            <person name="Fiore M.F."/>
            <person name="Varani A.M."/>
        </authorList>
    </citation>
    <scope>NUCLEOTIDE SEQUENCE [LARGE SCALE GENOMIC DNA]</scope>
    <source>
        <strain evidence="1 2">CENA114</strain>
    </source>
</reference>
<dbReference type="EMBL" id="CP030118">
    <property type="protein sequence ID" value="QDL06532.1"/>
    <property type="molecule type" value="Genomic_DNA"/>
</dbReference>
<dbReference type="AlphaFoldDB" id="A0A856M722"/>
<accession>A0A856M722</accession>
<evidence type="ECO:0000313" key="2">
    <source>
        <dbReference type="Proteomes" id="UP000503129"/>
    </source>
</evidence>
<sequence>MMEQIIYHDQLLAVIISNKFDKPGIHFFTPNELSQQLAYMRHPKGKIIQPHVHNPVPREVLYTQEVLFIKRGKLRVDFYNDQQKYLESRMLESGDVILLVTGGHGFEVLEEIEMIEVKQGPYLGDRDKTRFVGISAQEAKILELSKP</sequence>
<protein>
    <submittedName>
        <fullName evidence="1">Uncharacterized protein</fullName>
    </submittedName>
</protein>
<proteinExistence type="predicted"/>
<dbReference type="SUPFAM" id="SSF51182">
    <property type="entry name" value="RmlC-like cupins"/>
    <property type="match status" value="1"/>
</dbReference>
<organism evidence="1 2">
    <name type="scientific">Brasilonema sennae CENA114</name>
    <dbReference type="NCBI Taxonomy" id="415709"/>
    <lineage>
        <taxon>Bacteria</taxon>
        <taxon>Bacillati</taxon>
        <taxon>Cyanobacteriota</taxon>
        <taxon>Cyanophyceae</taxon>
        <taxon>Nostocales</taxon>
        <taxon>Scytonemataceae</taxon>
        <taxon>Brasilonema</taxon>
        <taxon>Bromeliae group (in: Brasilonema)</taxon>
    </lineage>
</organism>